<dbReference type="RefSeq" id="WP_096894806.1">
    <property type="nucleotide sequence ID" value="NZ_BAOS01000022.1"/>
</dbReference>
<dbReference type="EMBL" id="BAOS01000022">
    <property type="protein sequence ID" value="GAX61415.1"/>
    <property type="molecule type" value="Genomic_DNA"/>
</dbReference>
<keyword evidence="1" id="KW-0540">Nuclease</keyword>
<evidence type="ECO:0000313" key="1">
    <source>
        <dbReference type="EMBL" id="GAX61415.1"/>
    </source>
</evidence>
<keyword evidence="1" id="KW-0378">Hydrolase</keyword>
<reference evidence="2" key="1">
    <citation type="journal article" date="2017" name="Environ. Microbiol. Rep.">
        <title>Genetic Diversity of Marine Anaerobic Ammonium-Oxidizing Bacteria as Revealed by Genomic and Proteomic Analyses of 'Candidatus Scalindua japonica'.</title>
        <authorList>
            <person name="Oshiki M."/>
            <person name="Mizuto K."/>
            <person name="Kimura Z."/>
            <person name="Kindaichi T."/>
            <person name="Satoh H."/>
            <person name="Okabe S."/>
        </authorList>
    </citation>
    <scope>NUCLEOTIDE SEQUENCE [LARGE SCALE GENOMIC DNA]</scope>
    <source>
        <strain evidence="2">husup-a2</strain>
    </source>
</reference>
<dbReference type="Proteomes" id="UP000218542">
    <property type="component" value="Unassembled WGS sequence"/>
</dbReference>
<sequence>MSKSTKIKELTSHEVSQLLTNKKFSKLKPSSCNLCGEKKRFLRRIFEVYGVAKRKHSDDKTQNNIRLEFKQQYSIDFIFFKTNDGRLFVDSAVCEECKSTAIVYDIDLFDPDTIFEISKLTGQSKEEIIMGLRKTSDMLENE</sequence>
<name>A0A286TZU5_9BACT</name>
<protein>
    <submittedName>
        <fullName evidence="1">Restriction endonuclease</fullName>
    </submittedName>
</protein>
<keyword evidence="1" id="KW-0255">Endonuclease</keyword>
<gene>
    <name evidence="1" type="ORF">SCALIN_C22_0126</name>
</gene>
<keyword evidence="2" id="KW-1185">Reference proteome</keyword>
<comment type="caution">
    <text evidence="1">The sequence shown here is derived from an EMBL/GenBank/DDBJ whole genome shotgun (WGS) entry which is preliminary data.</text>
</comment>
<dbReference type="AlphaFoldDB" id="A0A286TZU5"/>
<proteinExistence type="predicted"/>
<organism evidence="1 2">
    <name type="scientific">Candidatus Scalindua japonica</name>
    <dbReference type="NCBI Taxonomy" id="1284222"/>
    <lineage>
        <taxon>Bacteria</taxon>
        <taxon>Pseudomonadati</taxon>
        <taxon>Planctomycetota</taxon>
        <taxon>Candidatus Brocadiia</taxon>
        <taxon>Candidatus Brocadiales</taxon>
        <taxon>Candidatus Scalinduaceae</taxon>
        <taxon>Candidatus Scalindua</taxon>
    </lineage>
</organism>
<dbReference type="GO" id="GO:0004519">
    <property type="term" value="F:endonuclease activity"/>
    <property type="evidence" value="ECO:0007669"/>
    <property type="project" value="UniProtKB-KW"/>
</dbReference>
<evidence type="ECO:0000313" key="2">
    <source>
        <dbReference type="Proteomes" id="UP000218542"/>
    </source>
</evidence>
<accession>A0A286TZU5</accession>